<evidence type="ECO:0000256" key="1">
    <source>
        <dbReference type="SAM" id="SignalP"/>
    </source>
</evidence>
<dbReference type="Proteomes" id="UP000305778">
    <property type="component" value="Unassembled WGS sequence"/>
</dbReference>
<comment type="caution">
    <text evidence="2">The sequence shown here is derived from an EMBL/GenBank/DDBJ whole genome shotgun (WGS) entry which is preliminary data.</text>
</comment>
<keyword evidence="1" id="KW-0732">Signal</keyword>
<sequence>MKYSKAAAVVVGSLAMLGAAAPAFAQGGLPDLSLVKGASKVLSSDAVGRLGSHSQLDKVEPLVGQAKRVLKKADSDAAVKTVKAVSPLGALPIGG</sequence>
<dbReference type="EMBL" id="SUMC01000011">
    <property type="protein sequence ID" value="TKA10826.1"/>
    <property type="molecule type" value="Genomic_DNA"/>
</dbReference>
<dbReference type="RefSeq" id="WP_136724129.1">
    <property type="nucleotide sequence ID" value="NZ_SUMC01000011.1"/>
</dbReference>
<proteinExistence type="predicted"/>
<dbReference type="AlphaFoldDB" id="A0A4U0SMC6"/>
<name>A0A4U0SMC6_9ACTN</name>
<feature type="chain" id="PRO_5020704914" description="Secreted protein" evidence="1">
    <location>
        <begin position="26"/>
        <end position="95"/>
    </location>
</feature>
<keyword evidence="3" id="KW-1185">Reference proteome</keyword>
<organism evidence="2 3">
    <name type="scientific">Actinacidiphila oryziradicis</name>
    <dbReference type="NCBI Taxonomy" id="2571141"/>
    <lineage>
        <taxon>Bacteria</taxon>
        <taxon>Bacillati</taxon>
        <taxon>Actinomycetota</taxon>
        <taxon>Actinomycetes</taxon>
        <taxon>Kitasatosporales</taxon>
        <taxon>Streptomycetaceae</taxon>
        <taxon>Actinacidiphila</taxon>
    </lineage>
</organism>
<evidence type="ECO:0000313" key="2">
    <source>
        <dbReference type="EMBL" id="TKA10826.1"/>
    </source>
</evidence>
<evidence type="ECO:0008006" key="4">
    <source>
        <dbReference type="Google" id="ProtNLM"/>
    </source>
</evidence>
<accession>A0A4U0SMC6</accession>
<feature type="signal peptide" evidence="1">
    <location>
        <begin position="1"/>
        <end position="25"/>
    </location>
</feature>
<evidence type="ECO:0000313" key="3">
    <source>
        <dbReference type="Proteomes" id="UP000305778"/>
    </source>
</evidence>
<gene>
    <name evidence="2" type="ORF">FCI23_14445</name>
</gene>
<protein>
    <recommendedName>
        <fullName evidence="4">Secreted protein</fullName>
    </recommendedName>
</protein>
<reference evidence="2 3" key="1">
    <citation type="submission" date="2019-04" db="EMBL/GenBank/DDBJ databases">
        <title>Streptomyces oryziradicis sp. nov., a novel actinomycete isolated from rhizosphere soil of rice (Oryza sativa L.).</title>
        <authorList>
            <person name="Li C."/>
        </authorList>
    </citation>
    <scope>NUCLEOTIDE SEQUENCE [LARGE SCALE GENOMIC DNA]</scope>
    <source>
        <strain evidence="2 3">NEAU-C40</strain>
    </source>
</reference>